<comment type="caution">
    <text evidence="1">The sequence shown here is derived from an EMBL/GenBank/DDBJ whole genome shotgun (WGS) entry which is preliminary data.</text>
</comment>
<sequence length="102" mass="11634">MSFNVNTNDIIYTKTRLGVNARAPIRNTEGIEVGDVDDRGESIVAPVRFITPEVRAEFLREARGLIPESPFGIGNDEYRISEYARKLLEDAEQRVITRRQCH</sequence>
<evidence type="ECO:0000313" key="2">
    <source>
        <dbReference type="Proteomes" id="UP000054596"/>
    </source>
</evidence>
<keyword evidence="2" id="KW-1185">Reference proteome</keyword>
<name>A0A158APL9_9BURK</name>
<dbReference type="AlphaFoldDB" id="A0A158APL9"/>
<reference evidence="1" key="1">
    <citation type="submission" date="2016-01" db="EMBL/GenBank/DDBJ databases">
        <authorList>
            <person name="Peeters C."/>
        </authorList>
    </citation>
    <scope>NUCLEOTIDE SEQUENCE [LARGE SCALE GENOMIC DNA]</scope>
    <source>
        <strain evidence="1">LMG 29325</strain>
    </source>
</reference>
<protein>
    <submittedName>
        <fullName evidence="1">Uncharacterized protein</fullName>
    </submittedName>
</protein>
<organism evidence="1 2">
    <name type="scientific">Caballeronia glebae</name>
    <dbReference type="NCBI Taxonomy" id="1777143"/>
    <lineage>
        <taxon>Bacteria</taxon>
        <taxon>Pseudomonadati</taxon>
        <taxon>Pseudomonadota</taxon>
        <taxon>Betaproteobacteria</taxon>
        <taxon>Burkholderiales</taxon>
        <taxon>Burkholderiaceae</taxon>
        <taxon>Caballeronia</taxon>
    </lineage>
</organism>
<dbReference type="OrthoDB" id="9899170at2"/>
<proteinExistence type="predicted"/>
<evidence type="ECO:0000313" key="1">
    <source>
        <dbReference type="EMBL" id="SAK59868.1"/>
    </source>
</evidence>
<dbReference type="EMBL" id="FCOJ02000016">
    <property type="protein sequence ID" value="SAK59868.1"/>
    <property type="molecule type" value="Genomic_DNA"/>
</dbReference>
<dbReference type="RefSeq" id="WP_086967831.1">
    <property type="nucleotide sequence ID" value="NZ_FCOJ02000016.1"/>
</dbReference>
<dbReference type="STRING" id="1777143.AWB82_02744"/>
<accession>A0A158APL9</accession>
<gene>
    <name evidence="1" type="ORF">AWB82_02744</name>
</gene>
<dbReference type="Proteomes" id="UP000054596">
    <property type="component" value="Unassembled WGS sequence"/>
</dbReference>